<sequence length="86" mass="10065">MWRWIIGKRLRIVVDLAGRTTGSIAASHRSGYWQMRLDVHVRLEKEAIRCRPHLQLFDRVLGWSHQITLEPRGQILIVHHVHVTVG</sequence>
<evidence type="ECO:0000313" key="1">
    <source>
        <dbReference type="EMBL" id="MBW29963.1"/>
    </source>
</evidence>
<name>A0A2M3ZN87_9DIPT</name>
<organism evidence="1">
    <name type="scientific">Anopheles braziliensis</name>
    <dbReference type="NCBI Taxonomy" id="58242"/>
    <lineage>
        <taxon>Eukaryota</taxon>
        <taxon>Metazoa</taxon>
        <taxon>Ecdysozoa</taxon>
        <taxon>Arthropoda</taxon>
        <taxon>Hexapoda</taxon>
        <taxon>Insecta</taxon>
        <taxon>Pterygota</taxon>
        <taxon>Neoptera</taxon>
        <taxon>Endopterygota</taxon>
        <taxon>Diptera</taxon>
        <taxon>Nematocera</taxon>
        <taxon>Culicoidea</taxon>
        <taxon>Culicidae</taxon>
        <taxon>Anophelinae</taxon>
        <taxon>Anopheles</taxon>
    </lineage>
</organism>
<reference evidence="1" key="1">
    <citation type="submission" date="2018-01" db="EMBL/GenBank/DDBJ databases">
        <title>An insight into the sialome of Amazonian anophelines.</title>
        <authorList>
            <person name="Ribeiro J.M."/>
            <person name="Scarpassa V."/>
            <person name="Calvo E."/>
        </authorList>
    </citation>
    <scope>NUCLEOTIDE SEQUENCE</scope>
    <source>
        <tissue evidence="1">Salivary glands</tissue>
    </source>
</reference>
<proteinExistence type="predicted"/>
<accession>A0A2M3ZN87</accession>
<protein>
    <submittedName>
        <fullName evidence="1">Putative secreted peptide</fullName>
    </submittedName>
</protein>
<dbReference type="AlphaFoldDB" id="A0A2M3ZN87"/>
<dbReference type="EMBL" id="GGFM01009212">
    <property type="protein sequence ID" value="MBW29963.1"/>
    <property type="molecule type" value="Transcribed_RNA"/>
</dbReference>